<dbReference type="PANTHER" id="PTHR36440:SF1">
    <property type="entry name" value="PUTATIVE (AFU_ORTHOLOGUE AFUA_8G07350)-RELATED"/>
    <property type="match status" value="1"/>
</dbReference>
<gene>
    <name evidence="2" type="ORF">C4N9_07405</name>
</gene>
<evidence type="ECO:0000259" key="1">
    <source>
        <dbReference type="Pfam" id="PF07883"/>
    </source>
</evidence>
<dbReference type="InterPro" id="IPR011051">
    <property type="entry name" value="RmlC_Cupin_sf"/>
</dbReference>
<dbReference type="PANTHER" id="PTHR36440">
    <property type="entry name" value="PUTATIVE (AFU_ORTHOLOGUE AFUA_8G07350)-RELATED"/>
    <property type="match status" value="1"/>
</dbReference>
<dbReference type="AlphaFoldDB" id="A0A2U2CCF9"/>
<dbReference type="InterPro" id="IPR014710">
    <property type="entry name" value="RmlC-like_jellyroll"/>
</dbReference>
<dbReference type="Proteomes" id="UP000244940">
    <property type="component" value="Unassembled WGS sequence"/>
</dbReference>
<reference evidence="2 3" key="1">
    <citation type="submission" date="2018-05" db="EMBL/GenBank/DDBJ databases">
        <title>Pararhodobacter marina sp. nov., isolated from deep-sea water of the Indian Ocean.</title>
        <authorList>
            <person name="Lai Q.Sr."/>
            <person name="Liu X."/>
            <person name="Shao Z."/>
        </authorList>
    </citation>
    <scope>NUCLEOTIDE SEQUENCE [LARGE SCALE GENOMIC DNA]</scope>
    <source>
        <strain evidence="2 3">CIC4N-9</strain>
    </source>
</reference>
<protein>
    <submittedName>
        <fullName evidence="2">Cupin domain-containing protein</fullName>
    </submittedName>
</protein>
<dbReference type="InterPro" id="IPR013096">
    <property type="entry name" value="Cupin_2"/>
</dbReference>
<dbReference type="SUPFAM" id="SSF51182">
    <property type="entry name" value="RmlC-like cupins"/>
    <property type="match status" value="1"/>
</dbReference>
<sequence>MPGVFTVATHRRFHLLGNILHFHKFSHETNGTYCLVEARVAPGAGAPPNRHPGEEEAFVVLEGQFEFLLGDRTVRVTGGDSVTIPSGAVHAFTNVGDTPGRLMIFNAPGAVHDAFFAGLGDPVDAGSWDFPASDGPPDIPALIAAAKQTGVEIVAG</sequence>
<dbReference type="Gene3D" id="2.60.120.10">
    <property type="entry name" value="Jelly Rolls"/>
    <property type="match status" value="1"/>
</dbReference>
<organism evidence="2 3">
    <name type="scientific">Pararhodobacter marinus</name>
    <dbReference type="NCBI Taxonomy" id="2184063"/>
    <lineage>
        <taxon>Bacteria</taxon>
        <taxon>Pseudomonadati</taxon>
        <taxon>Pseudomonadota</taxon>
        <taxon>Alphaproteobacteria</taxon>
        <taxon>Rhodobacterales</taxon>
        <taxon>Paracoccaceae</taxon>
        <taxon>Pararhodobacter</taxon>
    </lineage>
</organism>
<name>A0A2U2CCF9_9RHOB</name>
<dbReference type="Pfam" id="PF07883">
    <property type="entry name" value="Cupin_2"/>
    <property type="match status" value="1"/>
</dbReference>
<dbReference type="OrthoDB" id="9798709at2"/>
<dbReference type="EMBL" id="QEYD01000004">
    <property type="protein sequence ID" value="PWE29567.1"/>
    <property type="molecule type" value="Genomic_DNA"/>
</dbReference>
<evidence type="ECO:0000313" key="3">
    <source>
        <dbReference type="Proteomes" id="UP000244940"/>
    </source>
</evidence>
<accession>A0A2U2CCF9</accession>
<evidence type="ECO:0000313" key="2">
    <source>
        <dbReference type="EMBL" id="PWE29567.1"/>
    </source>
</evidence>
<feature type="domain" description="Cupin type-2" evidence="1">
    <location>
        <begin position="38"/>
        <end position="103"/>
    </location>
</feature>
<keyword evidence="3" id="KW-1185">Reference proteome</keyword>
<dbReference type="InterPro" id="IPR053146">
    <property type="entry name" value="QDO-like"/>
</dbReference>
<proteinExistence type="predicted"/>
<comment type="caution">
    <text evidence="2">The sequence shown here is derived from an EMBL/GenBank/DDBJ whole genome shotgun (WGS) entry which is preliminary data.</text>
</comment>